<name>A0AAD6YZ84_9AGAR</name>
<evidence type="ECO:0000313" key="2">
    <source>
        <dbReference type="Proteomes" id="UP001218218"/>
    </source>
</evidence>
<protein>
    <submittedName>
        <fullName evidence="1">Uncharacterized protein</fullName>
    </submittedName>
</protein>
<organism evidence="1 2">
    <name type="scientific">Mycena albidolilacea</name>
    <dbReference type="NCBI Taxonomy" id="1033008"/>
    <lineage>
        <taxon>Eukaryota</taxon>
        <taxon>Fungi</taxon>
        <taxon>Dikarya</taxon>
        <taxon>Basidiomycota</taxon>
        <taxon>Agaricomycotina</taxon>
        <taxon>Agaricomycetes</taxon>
        <taxon>Agaricomycetidae</taxon>
        <taxon>Agaricales</taxon>
        <taxon>Marasmiineae</taxon>
        <taxon>Mycenaceae</taxon>
        <taxon>Mycena</taxon>
    </lineage>
</organism>
<proteinExistence type="predicted"/>
<accession>A0AAD6YZ84</accession>
<dbReference type="EMBL" id="JARIHO010000119">
    <property type="protein sequence ID" value="KAJ7302182.1"/>
    <property type="molecule type" value="Genomic_DNA"/>
</dbReference>
<comment type="caution">
    <text evidence="1">The sequence shown here is derived from an EMBL/GenBank/DDBJ whole genome shotgun (WGS) entry which is preliminary data.</text>
</comment>
<sequence length="178" mass="20384">MGWSPHRFPVHSGFKEGLTVWLERARNRPLSVLLEGVFDHGVFSIIWGHGQHLEICDVEGQNEVKDLWEPASPGPQLPALQTLTIRGPDDDDGFCSSHFFELLHRAPNLIECLFCNAFFHEIVESEFSGKLILPKLRRMMFGERVVSPDIGDDVLRWLSLPKLDVLSYIADKFNCQWQ</sequence>
<dbReference type="Proteomes" id="UP001218218">
    <property type="component" value="Unassembled WGS sequence"/>
</dbReference>
<gene>
    <name evidence="1" type="ORF">DFH08DRAFT_76086</name>
</gene>
<evidence type="ECO:0000313" key="1">
    <source>
        <dbReference type="EMBL" id="KAJ7302182.1"/>
    </source>
</evidence>
<dbReference type="AlphaFoldDB" id="A0AAD6YZ84"/>
<reference evidence="1" key="1">
    <citation type="submission" date="2023-03" db="EMBL/GenBank/DDBJ databases">
        <title>Massive genome expansion in bonnet fungi (Mycena s.s.) driven by repeated elements and novel gene families across ecological guilds.</title>
        <authorList>
            <consortium name="Lawrence Berkeley National Laboratory"/>
            <person name="Harder C.B."/>
            <person name="Miyauchi S."/>
            <person name="Viragh M."/>
            <person name="Kuo A."/>
            <person name="Thoen E."/>
            <person name="Andreopoulos B."/>
            <person name="Lu D."/>
            <person name="Skrede I."/>
            <person name="Drula E."/>
            <person name="Henrissat B."/>
            <person name="Morin E."/>
            <person name="Kohler A."/>
            <person name="Barry K."/>
            <person name="LaButti K."/>
            <person name="Morin E."/>
            <person name="Salamov A."/>
            <person name="Lipzen A."/>
            <person name="Mereny Z."/>
            <person name="Hegedus B."/>
            <person name="Baldrian P."/>
            <person name="Stursova M."/>
            <person name="Weitz H."/>
            <person name="Taylor A."/>
            <person name="Grigoriev I.V."/>
            <person name="Nagy L.G."/>
            <person name="Martin F."/>
            <person name="Kauserud H."/>
        </authorList>
    </citation>
    <scope>NUCLEOTIDE SEQUENCE</scope>
    <source>
        <strain evidence="1">CBHHK002</strain>
    </source>
</reference>
<keyword evidence="2" id="KW-1185">Reference proteome</keyword>